<gene>
    <name evidence="1" type="ORF">C4B59_12480</name>
</gene>
<evidence type="ECO:0000313" key="2">
    <source>
        <dbReference type="Proteomes" id="UP000248329"/>
    </source>
</evidence>
<dbReference type="EMBL" id="PQXF01000031">
    <property type="protein sequence ID" value="PXF58900.1"/>
    <property type="molecule type" value="Genomic_DNA"/>
</dbReference>
<comment type="caution">
    <text evidence="1">The sequence shown here is derived from an EMBL/GenBank/DDBJ whole genome shotgun (WGS) entry which is preliminary data.</text>
</comment>
<sequence length="85" mass="9750">MEDHLIGTYYSNLSDAIRDGLRKILAEYRQKNEVEIAATLYKNGKITLREAAAIMDVPVRKTLEELGERGVYLRYGMEELEEDLG</sequence>
<reference evidence="1" key="1">
    <citation type="submission" date="2018-01" db="EMBL/GenBank/DDBJ databases">
        <authorList>
            <person name="Krukenberg V."/>
        </authorList>
    </citation>
    <scope>NUCLEOTIDE SEQUENCE</scope>
    <source>
        <strain evidence="1">E20ANME2</strain>
    </source>
</reference>
<accession>A0AC61L063</accession>
<proteinExistence type="predicted"/>
<protein>
    <submittedName>
        <fullName evidence="1">Uncharacterized protein</fullName>
    </submittedName>
</protein>
<dbReference type="Proteomes" id="UP000248329">
    <property type="component" value="Unassembled WGS sequence"/>
</dbReference>
<name>A0AC61L063_9EURY</name>
<evidence type="ECO:0000313" key="1">
    <source>
        <dbReference type="EMBL" id="PXF58900.1"/>
    </source>
</evidence>
<organism evidence="1 2">
    <name type="scientific">Candidatus Methanogaster sp</name>
    <dbReference type="NCBI Taxonomy" id="3386292"/>
    <lineage>
        <taxon>Archaea</taxon>
        <taxon>Methanobacteriati</taxon>
        <taxon>Methanobacteriota</taxon>
        <taxon>Stenosarchaea group</taxon>
        <taxon>Methanomicrobia</taxon>
        <taxon>Methanosarcinales</taxon>
        <taxon>ANME-2 cluster</taxon>
        <taxon>Candidatus Methanogasteraceae</taxon>
        <taxon>Candidatus Methanogaster</taxon>
    </lineage>
</organism>